<gene>
    <name evidence="1" type="ORF">IV203_002946</name>
</gene>
<protein>
    <submittedName>
        <fullName evidence="1">Uncharacterized protein</fullName>
    </submittedName>
</protein>
<reference evidence="1" key="2">
    <citation type="submission" date="2021-04" db="EMBL/GenBank/DDBJ databases">
        <authorList>
            <person name="Podell S."/>
        </authorList>
    </citation>
    <scope>NUCLEOTIDE SEQUENCE</scope>
    <source>
        <strain evidence="1">Hildebrandi</strain>
    </source>
</reference>
<dbReference type="EMBL" id="JAGRRH010000016">
    <property type="protein sequence ID" value="KAG7353591.1"/>
    <property type="molecule type" value="Genomic_DNA"/>
</dbReference>
<dbReference type="AlphaFoldDB" id="A0A9K3PNU0"/>
<dbReference type="OrthoDB" id="47383at2759"/>
<organism evidence="1 2">
    <name type="scientific">Nitzschia inconspicua</name>
    <dbReference type="NCBI Taxonomy" id="303405"/>
    <lineage>
        <taxon>Eukaryota</taxon>
        <taxon>Sar</taxon>
        <taxon>Stramenopiles</taxon>
        <taxon>Ochrophyta</taxon>
        <taxon>Bacillariophyta</taxon>
        <taxon>Bacillariophyceae</taxon>
        <taxon>Bacillariophycidae</taxon>
        <taxon>Bacillariales</taxon>
        <taxon>Bacillariaceae</taxon>
        <taxon>Nitzschia</taxon>
    </lineage>
</organism>
<comment type="caution">
    <text evidence="1">The sequence shown here is derived from an EMBL/GenBank/DDBJ whole genome shotgun (WGS) entry which is preliminary data.</text>
</comment>
<evidence type="ECO:0000313" key="2">
    <source>
        <dbReference type="Proteomes" id="UP000693970"/>
    </source>
</evidence>
<proteinExistence type="predicted"/>
<keyword evidence="2" id="KW-1185">Reference proteome</keyword>
<sequence>MKGLAPSIVQLPLSPKKSLKREKTRDCLSAASEHISTSSPRGIKPLAVRRVASLVNPLTNAKVMIHGGLGSRTRVVSFDKEARIVGHVPTRGELTPEECTTIWYSKDEFKEMKKEYIPVVKKLAKKLPLDEGEEARGLEHKTPRGCKSRQNNRFQAMDAVLDEQERQFEMERKDADYIAQIYRQSSAHCQMNAYLSAKKDAEFVQQMRETSCSEGTRDAAGQFCQKQQLPLPEVSEMRLSSFRYGAPEQSPTTPVRKESGKKVCMVVPQVVLSPQLVMSG</sequence>
<name>A0A9K3PNU0_9STRA</name>
<dbReference type="Proteomes" id="UP000693970">
    <property type="component" value="Unassembled WGS sequence"/>
</dbReference>
<reference evidence="1" key="1">
    <citation type="journal article" date="2021" name="Sci. Rep.">
        <title>Diploid genomic architecture of Nitzschia inconspicua, an elite biomass production diatom.</title>
        <authorList>
            <person name="Oliver A."/>
            <person name="Podell S."/>
            <person name="Pinowska A."/>
            <person name="Traller J.C."/>
            <person name="Smith S.R."/>
            <person name="McClure R."/>
            <person name="Beliaev A."/>
            <person name="Bohutskyi P."/>
            <person name="Hill E.A."/>
            <person name="Rabines A."/>
            <person name="Zheng H."/>
            <person name="Allen L.Z."/>
            <person name="Kuo A."/>
            <person name="Grigoriev I.V."/>
            <person name="Allen A.E."/>
            <person name="Hazlebeck D."/>
            <person name="Allen E.E."/>
        </authorList>
    </citation>
    <scope>NUCLEOTIDE SEQUENCE</scope>
    <source>
        <strain evidence="1">Hildebrandi</strain>
    </source>
</reference>
<accession>A0A9K3PNU0</accession>
<evidence type="ECO:0000313" key="1">
    <source>
        <dbReference type="EMBL" id="KAG7353591.1"/>
    </source>
</evidence>